<dbReference type="Proteomes" id="UP001283361">
    <property type="component" value="Unassembled WGS sequence"/>
</dbReference>
<dbReference type="AlphaFoldDB" id="A0AAE1AC57"/>
<sequence length="175" mass="20280">MLLADPYGRTISSKCHSEQQPVATALWNTAGCDLAGYLLNTLAQTVNLTLWWTDFITQLYLTRWSSFMYITIQGDKWLFSRYTGTEQVDRFACSPPCYVLSDRWSSARYTSIVKLTATPQHYQHHLETTTTIITNINAKPPQPLLPQLSSKTTDLKHRHHLQHQQYLSHQHQHQH</sequence>
<accession>A0AAE1AC57</accession>
<organism evidence="1 2">
    <name type="scientific">Elysia crispata</name>
    <name type="common">lettuce slug</name>
    <dbReference type="NCBI Taxonomy" id="231223"/>
    <lineage>
        <taxon>Eukaryota</taxon>
        <taxon>Metazoa</taxon>
        <taxon>Spiralia</taxon>
        <taxon>Lophotrochozoa</taxon>
        <taxon>Mollusca</taxon>
        <taxon>Gastropoda</taxon>
        <taxon>Heterobranchia</taxon>
        <taxon>Euthyneura</taxon>
        <taxon>Panpulmonata</taxon>
        <taxon>Sacoglossa</taxon>
        <taxon>Placobranchoidea</taxon>
        <taxon>Plakobranchidae</taxon>
        <taxon>Elysia</taxon>
    </lineage>
</organism>
<reference evidence="1" key="1">
    <citation type="journal article" date="2023" name="G3 (Bethesda)">
        <title>A reference genome for the long-term kleptoplast-retaining sea slug Elysia crispata morphotype clarki.</title>
        <authorList>
            <person name="Eastman K.E."/>
            <person name="Pendleton A.L."/>
            <person name="Shaikh M.A."/>
            <person name="Suttiyut T."/>
            <person name="Ogas R."/>
            <person name="Tomko P."/>
            <person name="Gavelis G."/>
            <person name="Widhalm J.R."/>
            <person name="Wisecaver J.H."/>
        </authorList>
    </citation>
    <scope>NUCLEOTIDE SEQUENCE</scope>
    <source>
        <strain evidence="1">ECLA1</strain>
    </source>
</reference>
<evidence type="ECO:0000313" key="1">
    <source>
        <dbReference type="EMBL" id="KAK3784301.1"/>
    </source>
</evidence>
<proteinExistence type="predicted"/>
<evidence type="ECO:0000313" key="2">
    <source>
        <dbReference type="Proteomes" id="UP001283361"/>
    </source>
</evidence>
<dbReference type="EMBL" id="JAWDGP010002288">
    <property type="protein sequence ID" value="KAK3784301.1"/>
    <property type="molecule type" value="Genomic_DNA"/>
</dbReference>
<name>A0AAE1AC57_9GAST</name>
<protein>
    <submittedName>
        <fullName evidence="1">Uncharacterized protein</fullName>
    </submittedName>
</protein>
<gene>
    <name evidence="1" type="ORF">RRG08_057540</name>
</gene>
<keyword evidence="2" id="KW-1185">Reference proteome</keyword>
<comment type="caution">
    <text evidence="1">The sequence shown here is derived from an EMBL/GenBank/DDBJ whole genome shotgun (WGS) entry which is preliminary data.</text>
</comment>